<sequence length="66" mass="7874">MIISFIPISSSNSILILVLDRSLRSLDPQIPGWIRSNKDLFAKDEVIKDYRLEERIFFFFENRRLT</sequence>
<organism evidence="1 2">
    <name type="scientific">Leptospira stimsonii</name>
    <dbReference type="NCBI Taxonomy" id="2202203"/>
    <lineage>
        <taxon>Bacteria</taxon>
        <taxon>Pseudomonadati</taxon>
        <taxon>Spirochaetota</taxon>
        <taxon>Spirochaetia</taxon>
        <taxon>Leptospirales</taxon>
        <taxon>Leptospiraceae</taxon>
        <taxon>Leptospira</taxon>
    </lineage>
</organism>
<name>A0A8B3CNM3_9LEPT</name>
<proteinExistence type="predicted"/>
<protein>
    <submittedName>
        <fullName evidence="1">Uncharacterized protein</fullName>
    </submittedName>
</protein>
<gene>
    <name evidence="1" type="ORF">DLM78_14630</name>
</gene>
<comment type="caution">
    <text evidence="1">The sequence shown here is derived from an EMBL/GenBank/DDBJ whole genome shotgun (WGS) entry which is preliminary data.</text>
</comment>
<dbReference type="EMBL" id="QHCS01000003">
    <property type="protein sequence ID" value="RHX85340.1"/>
    <property type="molecule type" value="Genomic_DNA"/>
</dbReference>
<evidence type="ECO:0000313" key="2">
    <source>
        <dbReference type="Proteomes" id="UP000266669"/>
    </source>
</evidence>
<reference evidence="2" key="1">
    <citation type="submission" date="2018-05" db="EMBL/GenBank/DDBJ databases">
        <title>Leptospira yasudae sp. nov. and Leptospira stimsonii sp. nov., two pathogenic species of the genus Leptospira isolated from environmental sources.</title>
        <authorList>
            <person name="Casanovas-Massana A."/>
            <person name="Hamond C."/>
            <person name="Santos L.A."/>
            <person name="Hacker K.P."/>
            <person name="Balassiano I."/>
            <person name="Medeiros M.A."/>
            <person name="Reis M.G."/>
            <person name="Ko A.I."/>
            <person name="Wunder E.A."/>
        </authorList>
    </citation>
    <scope>NUCLEOTIDE SEQUENCE [LARGE SCALE GENOMIC DNA]</scope>
    <source>
        <strain evidence="2">AMB6-RJ</strain>
    </source>
</reference>
<dbReference type="AlphaFoldDB" id="A0A8B3CNM3"/>
<accession>A0A8B3CNM3</accession>
<evidence type="ECO:0000313" key="1">
    <source>
        <dbReference type="EMBL" id="RHX85340.1"/>
    </source>
</evidence>
<dbReference type="Proteomes" id="UP000266669">
    <property type="component" value="Unassembled WGS sequence"/>
</dbReference>